<accession>A0A314YC32</accession>
<dbReference type="OrthoDB" id="672127at2759"/>
<comment type="caution">
    <text evidence="2">The sequence shown here is derived from an EMBL/GenBank/DDBJ whole genome shotgun (WGS) entry which is preliminary data.</text>
</comment>
<gene>
    <name evidence="2" type="ORF">Pyn_24650</name>
</gene>
<dbReference type="PANTHER" id="PTHR31170:SF17">
    <property type="match status" value="1"/>
</dbReference>
<keyword evidence="1" id="KW-1133">Transmembrane helix</keyword>
<dbReference type="Proteomes" id="UP000250321">
    <property type="component" value="Unassembled WGS sequence"/>
</dbReference>
<name>A0A314YC32_PRUYE</name>
<evidence type="ECO:0000256" key="1">
    <source>
        <dbReference type="SAM" id="Phobius"/>
    </source>
</evidence>
<evidence type="ECO:0000313" key="2">
    <source>
        <dbReference type="EMBL" id="PQQ02479.1"/>
    </source>
</evidence>
<proteinExistence type="predicted"/>
<protein>
    <submittedName>
        <fullName evidence="2">UPF0481 protein</fullName>
    </submittedName>
</protein>
<dbReference type="STRING" id="2094558.A0A314YC32"/>
<keyword evidence="1" id="KW-0472">Membrane</keyword>
<feature type="transmembrane region" description="Helical" evidence="1">
    <location>
        <begin position="378"/>
        <end position="402"/>
    </location>
</feature>
<sequence length="405" mass="46809">MEDLDNLSALSPFRCIYRVPERLRHGNEKSYTPQVVSIGPLHHGKSHLNAMEEHKKRYLRDFLGRTQVSLNNYLSQIKGQEAKLRSYYAESIEFLSDKFVTIILVDAAFIIELLLRYGFPAFQDGNEYIFNEPWMIYDILPDLQMLENQLPFFILEDLFDPHKIFASTDDHPSIINLSYHFFRSSIYSEGIDDDLETRYFAEVEVQHFVDFIRTLCQPLDLKRGKLVIAPSITDLHRAGVKFRVGSTKNLFDIRFTDGVLEIPEIQIHDDTELIIRNLIAFEQCHCRNKYISDYSYIMDCFVNTKKDVAFLVKHGIVKHELGDSSRVSTLINKLGDGVVVDPRNFYFASICEDLNAYYGTTWHTWKANLRQNYLNTPWTIISVVAAVLLLLLTLIQTASSIVSIA</sequence>
<keyword evidence="1" id="KW-0812">Transmembrane</keyword>
<dbReference type="Pfam" id="PF03140">
    <property type="entry name" value="DUF247"/>
    <property type="match status" value="1"/>
</dbReference>
<evidence type="ECO:0000313" key="3">
    <source>
        <dbReference type="Proteomes" id="UP000250321"/>
    </source>
</evidence>
<dbReference type="InterPro" id="IPR004158">
    <property type="entry name" value="DUF247_pln"/>
</dbReference>
<reference evidence="2 3" key="1">
    <citation type="submission" date="2018-02" db="EMBL/GenBank/DDBJ databases">
        <title>Draft genome of wild Prunus yedoensis var. nudiflora.</title>
        <authorList>
            <person name="Baek S."/>
            <person name="Kim J.-H."/>
            <person name="Choi K."/>
            <person name="Kim G.-B."/>
            <person name="Cho A."/>
            <person name="Jang H."/>
            <person name="Shin C.-H."/>
            <person name="Yu H.-J."/>
            <person name="Mun J.-H."/>
        </authorList>
    </citation>
    <scope>NUCLEOTIDE SEQUENCE [LARGE SCALE GENOMIC DNA]</scope>
    <source>
        <strain evidence="3">cv. Jeju island</strain>
        <tissue evidence="2">Leaf</tissue>
    </source>
</reference>
<dbReference type="EMBL" id="PJQY01001456">
    <property type="protein sequence ID" value="PQQ02479.1"/>
    <property type="molecule type" value="Genomic_DNA"/>
</dbReference>
<dbReference type="PANTHER" id="PTHR31170">
    <property type="entry name" value="BNAC04G53230D PROTEIN"/>
    <property type="match status" value="1"/>
</dbReference>
<keyword evidence="3" id="KW-1185">Reference proteome</keyword>
<organism evidence="2 3">
    <name type="scientific">Prunus yedoensis var. nudiflora</name>
    <dbReference type="NCBI Taxonomy" id="2094558"/>
    <lineage>
        <taxon>Eukaryota</taxon>
        <taxon>Viridiplantae</taxon>
        <taxon>Streptophyta</taxon>
        <taxon>Embryophyta</taxon>
        <taxon>Tracheophyta</taxon>
        <taxon>Spermatophyta</taxon>
        <taxon>Magnoliopsida</taxon>
        <taxon>eudicotyledons</taxon>
        <taxon>Gunneridae</taxon>
        <taxon>Pentapetalae</taxon>
        <taxon>rosids</taxon>
        <taxon>fabids</taxon>
        <taxon>Rosales</taxon>
        <taxon>Rosaceae</taxon>
        <taxon>Amygdaloideae</taxon>
        <taxon>Amygdaleae</taxon>
        <taxon>Prunus</taxon>
    </lineage>
</organism>
<dbReference type="AlphaFoldDB" id="A0A314YC32"/>